<proteinExistence type="inferred from homology"/>
<dbReference type="PANTHER" id="PTHR13077:SF6">
    <property type="entry name" value="SELENOPROTEIN F"/>
    <property type="match status" value="1"/>
</dbReference>
<evidence type="ECO:0000313" key="8">
    <source>
        <dbReference type="EMBL" id="KAG8462379.1"/>
    </source>
</evidence>
<dbReference type="AlphaFoldDB" id="A0A8J5XKS0"/>
<feature type="domain" description="Selenoprotein F/M" evidence="7">
    <location>
        <begin position="49"/>
        <end position="110"/>
    </location>
</feature>
<reference evidence="8" key="1">
    <citation type="submission" date="2021-05" db="EMBL/GenBank/DDBJ databases">
        <title>The genome of the haptophyte Pavlova lutheri (Diacronema luteri, Pavlovales) - a model for lipid biosynthesis in eukaryotic algae.</title>
        <authorList>
            <person name="Hulatt C.J."/>
            <person name="Posewitz M.C."/>
        </authorList>
    </citation>
    <scope>NUCLEOTIDE SEQUENCE</scope>
    <source>
        <strain evidence="8">NIVA-4/92</strain>
    </source>
</reference>
<evidence type="ECO:0000256" key="1">
    <source>
        <dbReference type="ARBA" id="ARBA00004319"/>
    </source>
</evidence>
<evidence type="ECO:0000313" key="9">
    <source>
        <dbReference type="Proteomes" id="UP000751190"/>
    </source>
</evidence>
<dbReference type="PANTHER" id="PTHR13077">
    <property type="entry name" value="SELENOPROTEIN F"/>
    <property type="match status" value="1"/>
</dbReference>
<comment type="similarity">
    <text evidence="2">Belongs to the selenoprotein M/F family.</text>
</comment>
<comment type="caution">
    <text evidence="8">The sequence shown here is derived from an EMBL/GenBank/DDBJ whole genome shotgun (WGS) entry which is preliminary data.</text>
</comment>
<dbReference type="Proteomes" id="UP000751190">
    <property type="component" value="Unassembled WGS sequence"/>
</dbReference>
<dbReference type="Gene3D" id="3.40.30.50">
    <property type="entry name" value="Sep15/SelM thioredoxin-like domain, active-site redox motif"/>
    <property type="match status" value="1"/>
</dbReference>
<keyword evidence="4" id="KW-0256">Endoplasmic reticulum</keyword>
<dbReference type="SUPFAM" id="SSF52833">
    <property type="entry name" value="Thioredoxin-like"/>
    <property type="match status" value="1"/>
</dbReference>
<gene>
    <name evidence="8" type="ORF">KFE25_012199</name>
</gene>
<evidence type="ECO:0000256" key="4">
    <source>
        <dbReference type="ARBA" id="ARBA00022824"/>
    </source>
</evidence>
<keyword evidence="5" id="KW-0712">Selenocysteine</keyword>
<dbReference type="InterPro" id="IPR014912">
    <property type="entry name" value="Sep15_SelM_dom"/>
</dbReference>
<keyword evidence="3" id="KW-0732">Signal</keyword>
<dbReference type="EMBL" id="JAGTXO010000021">
    <property type="protein sequence ID" value="KAG8462379.1"/>
    <property type="molecule type" value="Genomic_DNA"/>
</dbReference>
<protein>
    <recommendedName>
        <fullName evidence="6">Selenoprotein F</fullName>
    </recommendedName>
</protein>
<evidence type="ECO:0000256" key="6">
    <source>
        <dbReference type="ARBA" id="ARBA00040775"/>
    </source>
</evidence>
<dbReference type="GO" id="GO:0005788">
    <property type="term" value="C:endoplasmic reticulum lumen"/>
    <property type="evidence" value="ECO:0007669"/>
    <property type="project" value="UniProtKB-SubCell"/>
</dbReference>
<dbReference type="GO" id="GO:0016491">
    <property type="term" value="F:oxidoreductase activity"/>
    <property type="evidence" value="ECO:0007669"/>
    <property type="project" value="TreeGrafter"/>
</dbReference>
<sequence>MSWILLGALPLVHGWSSGCRELGFGSSLLCSSCAKLSEHIGAADPLVADFPSIREFLETSAEKFTNFDVRYKQGAPPVMFLENEHGDVEEEVSLSHWKMESVEDYLHEKLISLE</sequence>
<evidence type="ECO:0000256" key="2">
    <source>
        <dbReference type="ARBA" id="ARBA00005742"/>
    </source>
</evidence>
<name>A0A8J5XKS0_DIALT</name>
<dbReference type="Pfam" id="PF08806">
    <property type="entry name" value="Sep15_SelM"/>
    <property type="match status" value="1"/>
</dbReference>
<evidence type="ECO:0000256" key="5">
    <source>
        <dbReference type="ARBA" id="ARBA00022933"/>
    </source>
</evidence>
<dbReference type="InterPro" id="IPR038219">
    <property type="entry name" value="Sep15/SelM_sf"/>
</dbReference>
<dbReference type="OMA" id="THEQGAN"/>
<accession>A0A8J5XKS0</accession>
<dbReference type="InterPro" id="IPR036249">
    <property type="entry name" value="Thioredoxin-like_sf"/>
</dbReference>
<dbReference type="InterPro" id="IPR039992">
    <property type="entry name" value="Sep15_SelM"/>
</dbReference>
<dbReference type="OrthoDB" id="1910009at2759"/>
<comment type="subcellular location">
    <subcellularLocation>
        <location evidence="1">Endoplasmic reticulum lumen</location>
    </subcellularLocation>
</comment>
<evidence type="ECO:0000256" key="3">
    <source>
        <dbReference type="ARBA" id="ARBA00022729"/>
    </source>
</evidence>
<keyword evidence="9" id="KW-1185">Reference proteome</keyword>
<organism evidence="8 9">
    <name type="scientific">Diacronema lutheri</name>
    <name type="common">Unicellular marine alga</name>
    <name type="synonym">Monochrysis lutheri</name>
    <dbReference type="NCBI Taxonomy" id="2081491"/>
    <lineage>
        <taxon>Eukaryota</taxon>
        <taxon>Haptista</taxon>
        <taxon>Haptophyta</taxon>
        <taxon>Pavlovophyceae</taxon>
        <taxon>Pavlovales</taxon>
        <taxon>Pavlovaceae</taxon>
        <taxon>Diacronema</taxon>
    </lineage>
</organism>
<evidence type="ECO:0000259" key="7">
    <source>
        <dbReference type="Pfam" id="PF08806"/>
    </source>
</evidence>